<keyword evidence="4" id="KW-0175">Coiled coil</keyword>
<evidence type="ECO:0000256" key="3">
    <source>
        <dbReference type="ARBA" id="ARBA00023065"/>
    </source>
</evidence>
<protein>
    <submittedName>
        <fullName evidence="5">V-type proton ATPase subunit E</fullName>
    </submittedName>
</protein>
<accession>A0A645B254</accession>
<keyword evidence="3" id="KW-0406">Ion transport</keyword>
<feature type="coiled-coil region" evidence="4">
    <location>
        <begin position="9"/>
        <end position="47"/>
    </location>
</feature>
<comment type="similarity">
    <text evidence="1">Belongs to the V-ATPase E subunit family.</text>
</comment>
<gene>
    <name evidence="5" type="primary">atpE_36</name>
    <name evidence="5" type="ORF">SDC9_106333</name>
</gene>
<comment type="caution">
    <text evidence="5">The sequence shown here is derived from an EMBL/GenBank/DDBJ whole genome shotgun (WGS) entry which is preliminary data.</text>
</comment>
<dbReference type="GO" id="GO:0046961">
    <property type="term" value="F:proton-transporting ATPase activity, rotational mechanism"/>
    <property type="evidence" value="ECO:0007669"/>
    <property type="project" value="InterPro"/>
</dbReference>
<evidence type="ECO:0000256" key="2">
    <source>
        <dbReference type="ARBA" id="ARBA00022448"/>
    </source>
</evidence>
<dbReference type="Gene3D" id="3.30.2320.30">
    <property type="entry name" value="ATP synthase, E subunit, C-terminal"/>
    <property type="match status" value="1"/>
</dbReference>
<evidence type="ECO:0000313" key="5">
    <source>
        <dbReference type="EMBL" id="MPM59489.1"/>
    </source>
</evidence>
<dbReference type="InterPro" id="IPR002842">
    <property type="entry name" value="ATPase_V1_Esu"/>
</dbReference>
<organism evidence="5">
    <name type="scientific">bioreactor metagenome</name>
    <dbReference type="NCBI Taxonomy" id="1076179"/>
    <lineage>
        <taxon>unclassified sequences</taxon>
        <taxon>metagenomes</taxon>
        <taxon>ecological metagenomes</taxon>
    </lineage>
</organism>
<proteinExistence type="inferred from homology"/>
<evidence type="ECO:0000256" key="4">
    <source>
        <dbReference type="SAM" id="Coils"/>
    </source>
</evidence>
<dbReference type="HAMAP" id="MF_00311">
    <property type="entry name" value="ATP_synth_E_arch"/>
    <property type="match status" value="1"/>
</dbReference>
<dbReference type="GO" id="GO:0033178">
    <property type="term" value="C:proton-transporting two-sector ATPase complex, catalytic domain"/>
    <property type="evidence" value="ECO:0007669"/>
    <property type="project" value="InterPro"/>
</dbReference>
<sequence length="201" mass="22952">MANLDNLISKILEDANSKAQEIINEAKEAEKEAVDSLTSKAEKQKELIINKSHIESVTRKERIISNANLDIRNKKLKAKQDLIESVFNRAESELQEISQDEYNKFVRNFILSLDIEGDEEIVISRNYKNTIDQNLINFINGELRAKGKKGELKLSSEDRDIKGGFILCKNGIEINCTFEALVPSLRDELEDKILDILFKLN</sequence>
<reference evidence="5" key="1">
    <citation type="submission" date="2019-08" db="EMBL/GenBank/DDBJ databases">
        <authorList>
            <person name="Kucharzyk K."/>
            <person name="Murdoch R.W."/>
            <person name="Higgins S."/>
            <person name="Loffler F."/>
        </authorList>
    </citation>
    <scope>NUCLEOTIDE SEQUENCE</scope>
</reference>
<keyword evidence="2" id="KW-0813">Transport</keyword>
<dbReference type="SUPFAM" id="SSF160527">
    <property type="entry name" value="V-type ATPase subunit E-like"/>
    <property type="match status" value="1"/>
</dbReference>
<name>A0A645B254_9ZZZZ</name>
<dbReference type="Pfam" id="PF01991">
    <property type="entry name" value="vATP-synt_E"/>
    <property type="match status" value="1"/>
</dbReference>
<dbReference type="AlphaFoldDB" id="A0A645B254"/>
<dbReference type="EMBL" id="VSSQ01017318">
    <property type="protein sequence ID" value="MPM59489.1"/>
    <property type="molecule type" value="Genomic_DNA"/>
</dbReference>
<evidence type="ECO:0000256" key="1">
    <source>
        <dbReference type="ARBA" id="ARBA00005901"/>
    </source>
</evidence>
<dbReference type="InterPro" id="IPR038495">
    <property type="entry name" value="ATPase_E_C"/>
</dbReference>